<proteinExistence type="predicted"/>
<protein>
    <recommendedName>
        <fullName evidence="2">Replication protein A 70 kDa DNA-binding subunit B/D first OB fold domain-containing protein</fullName>
    </recommendedName>
</protein>
<feature type="non-terminal residue" evidence="3">
    <location>
        <position position="1"/>
    </location>
</feature>
<reference evidence="3 4" key="1">
    <citation type="submission" date="2021-05" db="EMBL/GenBank/DDBJ databases">
        <title>Genome Assembly of Synthetic Allotetraploid Brassica napus Reveals Homoeologous Exchanges between Subgenomes.</title>
        <authorList>
            <person name="Davis J.T."/>
        </authorList>
    </citation>
    <scope>NUCLEOTIDE SEQUENCE [LARGE SCALE GENOMIC DNA]</scope>
    <source>
        <strain evidence="4">cv. Da-Ae</strain>
        <tissue evidence="3">Seedling</tissue>
    </source>
</reference>
<dbReference type="EMBL" id="JAGKQM010000003">
    <property type="protein sequence ID" value="KAH0936256.1"/>
    <property type="molecule type" value="Genomic_DNA"/>
</dbReference>
<comment type="caution">
    <text evidence="3">The sequence shown here is derived from an EMBL/GenBank/DDBJ whole genome shotgun (WGS) entry which is preliminary data.</text>
</comment>
<organism evidence="3 4">
    <name type="scientific">Brassica napus</name>
    <name type="common">Rape</name>
    <dbReference type="NCBI Taxonomy" id="3708"/>
    <lineage>
        <taxon>Eukaryota</taxon>
        <taxon>Viridiplantae</taxon>
        <taxon>Streptophyta</taxon>
        <taxon>Embryophyta</taxon>
        <taxon>Tracheophyta</taxon>
        <taxon>Spermatophyta</taxon>
        <taxon>Magnoliopsida</taxon>
        <taxon>eudicotyledons</taxon>
        <taxon>Gunneridae</taxon>
        <taxon>Pentapetalae</taxon>
        <taxon>rosids</taxon>
        <taxon>malvids</taxon>
        <taxon>Brassicales</taxon>
        <taxon>Brassicaceae</taxon>
        <taxon>Brassiceae</taxon>
        <taxon>Brassica</taxon>
    </lineage>
</organism>
<sequence>STMIQSSVNAHWLNTFRLNVLCYWVRHYTTQTSSCRIPSSPYGSMMRPPLLRLPTRSIRDDWSCFCNEENLLALANTSTHLPDIIGQLTGSKSTIKIQRLQSSSLDPKVIVSAQKLLEDLKPYRDEWRLTLKLLHSWKQSTSFSGDTLECVLVDQTGAKIQASCKRSQMNRVQRYLPVGEWKVVDTVKITGAGGQYRPTKQQYKMTILGDTSITPSDYRNDNQFLDLANYEEIVNGKLKPNFLIDIMGQVTDLGAVATVQAKGNDTKRVHFRLRDKQITNAFDASLVCLNPTMEEAIDFRQKMSRDSLALAICDQSNEKKIITKVTANWDDVDVRCISEILQSFELHLIVKDDTETCRLMLLDTVGRTIIGSKAVELWDGSFDEIEDPEILPQPIRDLVGKSFCFGLAITSDNVTNGSDTFKVSEVWSGDYIQRIESLSEPVSLIETISSTLSGGELPGIDHINENSSEDFSTPSNKRKEDECDQMDMTSTSKKLCTKILHHFHYELVEFKLLLDKAGDLFASARSHTARGSFAAESTKS</sequence>
<dbReference type="SUPFAM" id="SSF50249">
    <property type="entry name" value="Nucleic acid-binding proteins"/>
    <property type="match status" value="2"/>
</dbReference>
<name>A0ABQ8E3P3_BRANA</name>
<feature type="domain" description="Replication protein A 70 kDa DNA-binding subunit B/D first OB fold" evidence="2">
    <location>
        <begin position="116"/>
        <end position="215"/>
    </location>
</feature>
<evidence type="ECO:0000256" key="1">
    <source>
        <dbReference type="SAM" id="MobiDB-lite"/>
    </source>
</evidence>
<keyword evidence="4" id="KW-1185">Reference proteome</keyword>
<dbReference type="InterPro" id="IPR003871">
    <property type="entry name" value="RFA1B/D_OB_1st"/>
</dbReference>
<evidence type="ECO:0000313" key="4">
    <source>
        <dbReference type="Proteomes" id="UP000824890"/>
    </source>
</evidence>
<dbReference type="Gene3D" id="2.40.50.140">
    <property type="entry name" value="Nucleic acid-binding proteins"/>
    <property type="match status" value="2"/>
</dbReference>
<accession>A0ABQ8E3P3</accession>
<evidence type="ECO:0000259" key="2">
    <source>
        <dbReference type="Pfam" id="PF02721"/>
    </source>
</evidence>
<feature type="compositionally biased region" description="Polar residues" evidence="1">
    <location>
        <begin position="465"/>
        <end position="475"/>
    </location>
</feature>
<feature type="region of interest" description="Disordered" evidence="1">
    <location>
        <begin position="456"/>
        <end position="485"/>
    </location>
</feature>
<dbReference type="CDD" id="cd04480">
    <property type="entry name" value="RPA1_DBD_A_like"/>
    <property type="match status" value="1"/>
</dbReference>
<dbReference type="Pfam" id="PF02721">
    <property type="entry name" value="DUF223"/>
    <property type="match status" value="1"/>
</dbReference>
<gene>
    <name evidence="3" type="ORF">HID58_013373</name>
</gene>
<dbReference type="PANTHER" id="PTHR47165">
    <property type="entry name" value="OS03G0429900 PROTEIN"/>
    <property type="match status" value="1"/>
</dbReference>
<dbReference type="PANTHER" id="PTHR47165:SF4">
    <property type="entry name" value="OS03G0429900 PROTEIN"/>
    <property type="match status" value="1"/>
</dbReference>
<dbReference type="InterPro" id="IPR012340">
    <property type="entry name" value="NA-bd_OB-fold"/>
</dbReference>
<dbReference type="Proteomes" id="UP000824890">
    <property type="component" value="Unassembled WGS sequence"/>
</dbReference>
<evidence type="ECO:0000313" key="3">
    <source>
        <dbReference type="EMBL" id="KAH0936256.1"/>
    </source>
</evidence>